<gene>
    <name evidence="2" type="ORF">CCAS_10130</name>
</gene>
<dbReference type="Proteomes" id="UP000004840">
    <property type="component" value="Unassembled WGS sequence"/>
</dbReference>
<dbReference type="EMBL" id="CAFW01000081">
    <property type="protein sequence ID" value="CCE55524.1"/>
    <property type="molecule type" value="Genomic_DNA"/>
</dbReference>
<comment type="caution">
    <text evidence="2">The sequence shown here is derived from an EMBL/GenBank/DDBJ whole genome shotgun (WGS) entry which is preliminary data.</text>
</comment>
<evidence type="ECO:0000313" key="2">
    <source>
        <dbReference type="EMBL" id="CCE55524.1"/>
    </source>
</evidence>
<evidence type="ECO:0000256" key="1">
    <source>
        <dbReference type="SAM" id="MobiDB-lite"/>
    </source>
</evidence>
<proteinExistence type="predicted"/>
<sequence length="39" mass="4404">MRTYPDAIGEDNPGALRKPIGNASDVSTIQQFRYRGHRD</sequence>
<reference evidence="2 3" key="1">
    <citation type="journal article" date="2012" name="J. Bacteriol.">
        <title>Genome Sequence of Corynebacterium casei UCMA 3821, Isolated from a Smear-Ripened Cheese.</title>
        <authorList>
            <person name="Monnet C."/>
            <person name="Loux V."/>
            <person name="Bento P."/>
            <person name="Gibrat J.F."/>
            <person name="Straub C."/>
            <person name="Bonnarme P."/>
            <person name="Landaud S."/>
            <person name="Irlinger F."/>
        </authorList>
    </citation>
    <scope>NUCLEOTIDE SEQUENCE [LARGE SCALE GENOMIC DNA]</scope>
    <source>
        <strain evidence="2 3">UCMA 3821</strain>
    </source>
</reference>
<organism evidence="2 3">
    <name type="scientific">Corynebacterium casei UCMA 3821</name>
    <dbReference type="NCBI Taxonomy" id="1110505"/>
    <lineage>
        <taxon>Bacteria</taxon>
        <taxon>Bacillati</taxon>
        <taxon>Actinomycetota</taxon>
        <taxon>Actinomycetes</taxon>
        <taxon>Mycobacteriales</taxon>
        <taxon>Corynebacteriaceae</taxon>
        <taxon>Corynebacterium</taxon>
    </lineage>
</organism>
<protein>
    <submittedName>
        <fullName evidence="2">Uncharacterized protein</fullName>
    </submittedName>
</protein>
<name>G7HZA9_9CORY</name>
<accession>G7HZA9</accession>
<evidence type="ECO:0000313" key="3">
    <source>
        <dbReference type="Proteomes" id="UP000004840"/>
    </source>
</evidence>
<feature type="region of interest" description="Disordered" evidence="1">
    <location>
        <begin position="1"/>
        <end position="39"/>
    </location>
</feature>
<dbReference type="AlphaFoldDB" id="G7HZA9"/>